<feature type="transmembrane region" description="Helical" evidence="1">
    <location>
        <begin position="52"/>
        <end position="74"/>
    </location>
</feature>
<reference evidence="2 3" key="1">
    <citation type="submission" date="2015-12" db="EMBL/GenBank/DDBJ databases">
        <title>The genome of Folsomia candida.</title>
        <authorList>
            <person name="Faddeeva A."/>
            <person name="Derks M.F."/>
            <person name="Anvar Y."/>
            <person name="Smit S."/>
            <person name="Van Straalen N."/>
            <person name="Roelofs D."/>
        </authorList>
    </citation>
    <scope>NUCLEOTIDE SEQUENCE [LARGE SCALE GENOMIC DNA]</scope>
    <source>
        <strain evidence="2 3">VU population</strain>
        <tissue evidence="2">Whole body</tissue>
    </source>
</reference>
<name>A0A226EUN6_FOLCA</name>
<evidence type="ECO:0000313" key="2">
    <source>
        <dbReference type="EMBL" id="OXA61323.1"/>
    </source>
</evidence>
<protein>
    <submittedName>
        <fullName evidence="2">Uncharacterized protein</fullName>
    </submittedName>
</protein>
<evidence type="ECO:0000313" key="3">
    <source>
        <dbReference type="Proteomes" id="UP000198287"/>
    </source>
</evidence>
<organism evidence="2 3">
    <name type="scientific">Folsomia candida</name>
    <name type="common">Springtail</name>
    <dbReference type="NCBI Taxonomy" id="158441"/>
    <lineage>
        <taxon>Eukaryota</taxon>
        <taxon>Metazoa</taxon>
        <taxon>Ecdysozoa</taxon>
        <taxon>Arthropoda</taxon>
        <taxon>Hexapoda</taxon>
        <taxon>Collembola</taxon>
        <taxon>Entomobryomorpha</taxon>
        <taxon>Isotomoidea</taxon>
        <taxon>Isotomidae</taxon>
        <taxon>Proisotominae</taxon>
        <taxon>Folsomia</taxon>
    </lineage>
</organism>
<gene>
    <name evidence="2" type="ORF">Fcan01_00813</name>
</gene>
<keyword evidence="1" id="KW-0812">Transmembrane</keyword>
<keyword evidence="3" id="KW-1185">Reference proteome</keyword>
<accession>A0A226EUN6</accession>
<sequence>MAPSQFQDPSLWIFYSAAMFLNLCYGHHSMAKRLQDKLSKTKPSRAVKYMKFFLMLSETTVVLFPVIQLLLLTYSPCTPPFIMSIFPNCEEIMEYSQAKGWSDIKGWLSMVVHGFEVWMTVHMVYAGNIWLTYIVITGIVCILEYLRILER</sequence>
<dbReference type="EMBL" id="LNIX01000001">
    <property type="protein sequence ID" value="OXA61323.1"/>
    <property type="molecule type" value="Genomic_DNA"/>
</dbReference>
<dbReference type="AlphaFoldDB" id="A0A226EUN6"/>
<dbReference type="Proteomes" id="UP000198287">
    <property type="component" value="Unassembled WGS sequence"/>
</dbReference>
<keyword evidence="1" id="KW-0472">Membrane</keyword>
<feature type="transmembrane region" description="Helical" evidence="1">
    <location>
        <begin position="12"/>
        <end position="31"/>
    </location>
</feature>
<comment type="caution">
    <text evidence="2">The sequence shown here is derived from an EMBL/GenBank/DDBJ whole genome shotgun (WGS) entry which is preliminary data.</text>
</comment>
<keyword evidence="1" id="KW-1133">Transmembrane helix</keyword>
<feature type="transmembrane region" description="Helical" evidence="1">
    <location>
        <begin position="125"/>
        <end position="146"/>
    </location>
</feature>
<proteinExistence type="predicted"/>
<evidence type="ECO:0000256" key="1">
    <source>
        <dbReference type="SAM" id="Phobius"/>
    </source>
</evidence>